<dbReference type="PANTHER" id="PTHR10924">
    <property type="entry name" value="MAJOR FACILITATOR SUPERFAMILY PROTEIN-RELATED"/>
    <property type="match status" value="1"/>
</dbReference>
<name>A0ABR3B536_PHYBL</name>
<feature type="transmembrane region" description="Helical" evidence="6">
    <location>
        <begin position="411"/>
        <end position="431"/>
    </location>
</feature>
<dbReference type="Proteomes" id="UP001448207">
    <property type="component" value="Unassembled WGS sequence"/>
</dbReference>
<gene>
    <name evidence="7" type="ORF">J3Q64DRAFT_1696539</name>
</gene>
<feature type="compositionally biased region" description="Basic and acidic residues" evidence="5">
    <location>
        <begin position="519"/>
        <end position="546"/>
    </location>
</feature>
<protein>
    <submittedName>
        <fullName evidence="7">Major facilitator superfamily domain-containing protein</fullName>
    </submittedName>
</protein>
<accession>A0ABR3B536</accession>
<feature type="transmembrane region" description="Helical" evidence="6">
    <location>
        <begin position="148"/>
        <end position="168"/>
    </location>
</feature>
<dbReference type="Gene3D" id="1.20.1250.20">
    <property type="entry name" value="MFS general substrate transporter like domains"/>
    <property type="match status" value="1"/>
</dbReference>
<evidence type="ECO:0000256" key="6">
    <source>
        <dbReference type="SAM" id="Phobius"/>
    </source>
</evidence>
<dbReference type="InterPro" id="IPR049680">
    <property type="entry name" value="FLVCR1-2_SLC49-like"/>
</dbReference>
<keyword evidence="2 6" id="KW-0812">Transmembrane</keyword>
<evidence type="ECO:0000256" key="2">
    <source>
        <dbReference type="ARBA" id="ARBA00022692"/>
    </source>
</evidence>
<dbReference type="Pfam" id="PF07690">
    <property type="entry name" value="MFS_1"/>
    <property type="match status" value="1"/>
</dbReference>
<sequence length="546" mass="60427">MSMDKAIYLNNDADFNLNSVRLFWKCQHLRNDRRVESTSCVASQHMSTLEKNIEGDRTDSLHAEEISQSSQASYVPRQLEMDEVTLSESGATMVEESNVILKTYPQAWLALFILVLLRVSVSVFQYTYSVVPGLTAEYFNVGLTAINWLANVQGVVYVIMSLFTGWMFEHFGVKRTLMLSAFLSALGAGIRCIAGTFSSPSYALAMVGQVIAILLPENPHYFIFKFASTWFTEDRRATAGMFVASNYGGILGMFLLPNLATSVDRISLVAMVSALLCAGVFIPVIFMPSKPPTPPSIIQEQDKPSFFKGLRMLGSNYNFWVIFAVHSINVGLSISFGTLFTQILAPYGYTNIQAGQINAVAFFAGTLGCSVAGPVLDMTKQHLLFLRLIAPMVVITDIAFIFIIRKDAYAAILFVMGMNQFFLSFLVPVAIEIGSETSYPVADASTNSILWQGAQIFGIILVSAMDAMRDTEGTPKNNLFNALILQSVLAGVMMALAFIFRGRMKRSEAIALEKKRHVEHSQKKDGNRPENFQKETTKEESLAIFP</sequence>
<evidence type="ECO:0000256" key="5">
    <source>
        <dbReference type="SAM" id="MobiDB-lite"/>
    </source>
</evidence>
<keyword evidence="3 6" id="KW-1133">Transmembrane helix</keyword>
<dbReference type="EMBL" id="JBCLYO010000004">
    <property type="protein sequence ID" value="KAL0090161.1"/>
    <property type="molecule type" value="Genomic_DNA"/>
</dbReference>
<keyword evidence="4 6" id="KW-0472">Membrane</keyword>
<dbReference type="InterPro" id="IPR011701">
    <property type="entry name" value="MFS"/>
</dbReference>
<feature type="transmembrane region" description="Helical" evidence="6">
    <location>
        <begin position="268"/>
        <end position="286"/>
    </location>
</feature>
<reference evidence="7 8" key="1">
    <citation type="submission" date="2024-04" db="EMBL/GenBank/DDBJ databases">
        <title>Symmetric and asymmetric DNA N6-adenine methylation regulates different biological responses in Mucorales.</title>
        <authorList>
            <consortium name="Lawrence Berkeley National Laboratory"/>
            <person name="Lax C."/>
            <person name="Mondo S.J."/>
            <person name="Osorio-Concepcion M."/>
            <person name="Muszewska A."/>
            <person name="Corrochano-Luque M."/>
            <person name="Gutierrez G."/>
            <person name="Riley R."/>
            <person name="Lipzen A."/>
            <person name="Guo J."/>
            <person name="Hundley H."/>
            <person name="Amirebrahimi M."/>
            <person name="Ng V."/>
            <person name="Lorenzo-Gutierrez D."/>
            <person name="Binder U."/>
            <person name="Yang J."/>
            <person name="Song Y."/>
            <person name="Canovas D."/>
            <person name="Navarro E."/>
            <person name="Freitag M."/>
            <person name="Gabaldon T."/>
            <person name="Grigoriev I.V."/>
            <person name="Corrochano L.M."/>
            <person name="Nicolas F.E."/>
            <person name="Garre V."/>
        </authorList>
    </citation>
    <scope>NUCLEOTIDE SEQUENCE [LARGE SCALE GENOMIC DNA]</scope>
    <source>
        <strain evidence="7 8">L51</strain>
    </source>
</reference>
<dbReference type="InterPro" id="IPR036259">
    <property type="entry name" value="MFS_trans_sf"/>
</dbReference>
<proteinExistence type="predicted"/>
<evidence type="ECO:0000256" key="3">
    <source>
        <dbReference type="ARBA" id="ARBA00022989"/>
    </source>
</evidence>
<feature type="transmembrane region" description="Helical" evidence="6">
    <location>
        <begin position="319"/>
        <end position="345"/>
    </location>
</feature>
<keyword evidence="8" id="KW-1185">Reference proteome</keyword>
<evidence type="ECO:0000313" key="7">
    <source>
        <dbReference type="EMBL" id="KAL0090161.1"/>
    </source>
</evidence>
<dbReference type="PANTHER" id="PTHR10924:SF6">
    <property type="entry name" value="SOLUTE CARRIER FAMILY 49 MEMBER A3"/>
    <property type="match status" value="1"/>
</dbReference>
<dbReference type="SUPFAM" id="SSF103473">
    <property type="entry name" value="MFS general substrate transporter"/>
    <property type="match status" value="1"/>
</dbReference>
<evidence type="ECO:0000256" key="1">
    <source>
        <dbReference type="ARBA" id="ARBA00004141"/>
    </source>
</evidence>
<evidence type="ECO:0000313" key="8">
    <source>
        <dbReference type="Proteomes" id="UP001448207"/>
    </source>
</evidence>
<feature type="transmembrane region" description="Helical" evidence="6">
    <location>
        <begin position="382"/>
        <end position="404"/>
    </location>
</feature>
<feature type="transmembrane region" description="Helical" evidence="6">
    <location>
        <begin position="107"/>
        <end position="128"/>
    </location>
</feature>
<feature type="transmembrane region" description="Helical" evidence="6">
    <location>
        <begin position="479"/>
        <end position="500"/>
    </location>
</feature>
<feature type="region of interest" description="Disordered" evidence="5">
    <location>
        <begin position="515"/>
        <end position="546"/>
    </location>
</feature>
<feature type="transmembrane region" description="Helical" evidence="6">
    <location>
        <begin position="177"/>
        <end position="197"/>
    </location>
</feature>
<evidence type="ECO:0000256" key="4">
    <source>
        <dbReference type="ARBA" id="ARBA00023136"/>
    </source>
</evidence>
<organism evidence="7 8">
    <name type="scientific">Phycomyces blakesleeanus</name>
    <dbReference type="NCBI Taxonomy" id="4837"/>
    <lineage>
        <taxon>Eukaryota</taxon>
        <taxon>Fungi</taxon>
        <taxon>Fungi incertae sedis</taxon>
        <taxon>Mucoromycota</taxon>
        <taxon>Mucoromycotina</taxon>
        <taxon>Mucoromycetes</taxon>
        <taxon>Mucorales</taxon>
        <taxon>Phycomycetaceae</taxon>
        <taxon>Phycomyces</taxon>
    </lineage>
</organism>
<comment type="caution">
    <text evidence="7">The sequence shown here is derived from an EMBL/GenBank/DDBJ whole genome shotgun (WGS) entry which is preliminary data.</text>
</comment>
<comment type="subcellular location">
    <subcellularLocation>
        <location evidence="1">Membrane</location>
        <topology evidence="1">Multi-pass membrane protein</topology>
    </subcellularLocation>
</comment>
<feature type="transmembrane region" description="Helical" evidence="6">
    <location>
        <begin position="237"/>
        <end position="256"/>
    </location>
</feature>
<feature type="transmembrane region" description="Helical" evidence="6">
    <location>
        <begin position="357"/>
        <end position="376"/>
    </location>
</feature>